<dbReference type="PANTHER" id="PTHR39472:SF1">
    <property type="entry name" value="EXPRESSED PROTEIN"/>
    <property type="match status" value="1"/>
</dbReference>
<dbReference type="EMBL" id="MU150229">
    <property type="protein sequence ID" value="KAF9469667.1"/>
    <property type="molecule type" value="Genomic_DNA"/>
</dbReference>
<comment type="caution">
    <text evidence="5">The sequence shown here is derived from an EMBL/GenBank/DDBJ whole genome shotgun (WGS) entry which is preliminary data.</text>
</comment>
<feature type="compositionally biased region" description="Low complexity" evidence="4">
    <location>
        <begin position="265"/>
        <end position="280"/>
    </location>
</feature>
<dbReference type="Pfam" id="PF05769">
    <property type="entry name" value="SIKE"/>
    <property type="match status" value="1"/>
</dbReference>
<organism evidence="5 6">
    <name type="scientific">Collybia nuda</name>
    <dbReference type="NCBI Taxonomy" id="64659"/>
    <lineage>
        <taxon>Eukaryota</taxon>
        <taxon>Fungi</taxon>
        <taxon>Dikarya</taxon>
        <taxon>Basidiomycota</taxon>
        <taxon>Agaricomycotina</taxon>
        <taxon>Agaricomycetes</taxon>
        <taxon>Agaricomycetidae</taxon>
        <taxon>Agaricales</taxon>
        <taxon>Tricholomatineae</taxon>
        <taxon>Clitocybaceae</taxon>
        <taxon>Collybia</taxon>
    </lineage>
</organism>
<feature type="compositionally biased region" description="Polar residues" evidence="4">
    <location>
        <begin position="281"/>
        <end position="292"/>
    </location>
</feature>
<feature type="region of interest" description="Disordered" evidence="4">
    <location>
        <begin position="265"/>
        <end position="292"/>
    </location>
</feature>
<dbReference type="InterPro" id="IPR008555">
    <property type="entry name" value="SIKE"/>
</dbReference>
<gene>
    <name evidence="5" type="ORF">BDZ94DRAFT_17943</name>
</gene>
<reference evidence="5" key="1">
    <citation type="submission" date="2020-11" db="EMBL/GenBank/DDBJ databases">
        <authorList>
            <consortium name="DOE Joint Genome Institute"/>
            <person name="Ahrendt S."/>
            <person name="Riley R."/>
            <person name="Andreopoulos W."/>
            <person name="Labutti K."/>
            <person name="Pangilinan J."/>
            <person name="Ruiz-Duenas F.J."/>
            <person name="Barrasa J.M."/>
            <person name="Sanchez-Garcia M."/>
            <person name="Camarero S."/>
            <person name="Miyauchi S."/>
            <person name="Serrano A."/>
            <person name="Linde D."/>
            <person name="Babiker R."/>
            <person name="Drula E."/>
            <person name="Ayuso-Fernandez I."/>
            <person name="Pacheco R."/>
            <person name="Padilla G."/>
            <person name="Ferreira P."/>
            <person name="Barriuso J."/>
            <person name="Kellner H."/>
            <person name="Castanera R."/>
            <person name="Alfaro M."/>
            <person name="Ramirez L."/>
            <person name="Pisabarro A.G."/>
            <person name="Kuo A."/>
            <person name="Tritt A."/>
            <person name="Lipzen A."/>
            <person name="He G."/>
            <person name="Yan M."/>
            <person name="Ng V."/>
            <person name="Cullen D."/>
            <person name="Martin F."/>
            <person name="Rosso M.-N."/>
            <person name="Henrissat B."/>
            <person name="Hibbett D."/>
            <person name="Martinez A.T."/>
            <person name="Grigoriev I.V."/>
        </authorList>
    </citation>
    <scope>NUCLEOTIDE SEQUENCE</scope>
    <source>
        <strain evidence="5">CBS 247.69</strain>
    </source>
</reference>
<protein>
    <submittedName>
        <fullName evidence="5">Uncharacterized protein</fullName>
    </submittedName>
</protein>
<name>A0A9P5YGV2_9AGAR</name>
<keyword evidence="6" id="KW-1185">Reference proteome</keyword>
<keyword evidence="2 3" id="KW-0175">Coiled coil</keyword>
<evidence type="ECO:0000313" key="5">
    <source>
        <dbReference type="EMBL" id="KAF9469667.1"/>
    </source>
</evidence>
<evidence type="ECO:0000256" key="1">
    <source>
        <dbReference type="ARBA" id="ARBA00005537"/>
    </source>
</evidence>
<feature type="region of interest" description="Disordered" evidence="4">
    <location>
        <begin position="315"/>
        <end position="380"/>
    </location>
</feature>
<comment type="similarity">
    <text evidence="1">Belongs to the SIKE family.</text>
</comment>
<accession>A0A9P5YGV2</accession>
<evidence type="ECO:0000256" key="2">
    <source>
        <dbReference type="ARBA" id="ARBA00023054"/>
    </source>
</evidence>
<feature type="compositionally biased region" description="Polar residues" evidence="4">
    <location>
        <begin position="371"/>
        <end position="380"/>
    </location>
</feature>
<evidence type="ECO:0000313" key="6">
    <source>
        <dbReference type="Proteomes" id="UP000807353"/>
    </source>
</evidence>
<sequence length="380" mass="42009">MEADLVRVWQLVHELSDQLALNQKITNALQTQAGSLKNQASHSGSGFALRRFNTDISKEYFESELERMNAHIIIENQTFLHENKQLSLLLKEYEGTMETIMTKFRNHALAAQQHELTLTRHYESLLQSRESQTLSSDLSSSTHISQSLQRLSHYLRGLLRSMVGEPPDPSDSSYNMDFDHEYDGVGFVDLGELEQLMEALDQKGAGGYAGTEGREDWALERECEISRLERENEELRRLLGIDEASVTASGISLDLERVESGRYSTFLSSSSRRGPSNSEGFSSRPSYWDTQQPQFQQAGSAPLQRSLDAQSGMRLGAQGVGRRTGIFGGGRGRGGLTGISVASPGPSSTSLWSSQPTSPAPSGDRPVWQGIANSSLDFSR</sequence>
<feature type="coiled-coil region" evidence="3">
    <location>
        <begin position="218"/>
        <end position="245"/>
    </location>
</feature>
<proteinExistence type="inferred from homology"/>
<dbReference type="AlphaFoldDB" id="A0A9P5YGV2"/>
<dbReference type="OrthoDB" id="21214at2759"/>
<feature type="compositionally biased region" description="Gly residues" evidence="4">
    <location>
        <begin position="326"/>
        <end position="337"/>
    </location>
</feature>
<evidence type="ECO:0000256" key="3">
    <source>
        <dbReference type="SAM" id="Coils"/>
    </source>
</evidence>
<dbReference type="Proteomes" id="UP000807353">
    <property type="component" value="Unassembled WGS sequence"/>
</dbReference>
<evidence type="ECO:0000256" key="4">
    <source>
        <dbReference type="SAM" id="MobiDB-lite"/>
    </source>
</evidence>
<dbReference type="PANTHER" id="PTHR39472">
    <property type="entry name" value="EXPRESSED PROTEIN"/>
    <property type="match status" value="1"/>
</dbReference>
<feature type="compositionally biased region" description="Low complexity" evidence="4">
    <location>
        <begin position="343"/>
        <end position="357"/>
    </location>
</feature>